<dbReference type="InterPro" id="IPR036397">
    <property type="entry name" value="RNaseH_sf"/>
</dbReference>
<keyword evidence="2" id="KW-0695">RNA-directed DNA polymerase</keyword>
<feature type="region of interest" description="Disordered" evidence="1">
    <location>
        <begin position="29"/>
        <end position="49"/>
    </location>
</feature>
<dbReference type="EMBL" id="BKCJ010002908">
    <property type="protein sequence ID" value="GEU51720.1"/>
    <property type="molecule type" value="Genomic_DNA"/>
</dbReference>
<protein>
    <submittedName>
        <fullName evidence="2">Putative reverse transcriptase domain-containing protein</fullName>
    </submittedName>
</protein>
<accession>A0A6L2KSH7</accession>
<name>A0A6L2KSH7_TANCI</name>
<comment type="caution">
    <text evidence="2">The sequence shown here is derived from an EMBL/GenBank/DDBJ whole genome shotgun (WGS) entry which is preliminary data.</text>
</comment>
<dbReference type="GO" id="GO:0003964">
    <property type="term" value="F:RNA-directed DNA polymerase activity"/>
    <property type="evidence" value="ECO:0007669"/>
    <property type="project" value="UniProtKB-KW"/>
</dbReference>
<keyword evidence="2" id="KW-0548">Nucleotidyltransferase</keyword>
<evidence type="ECO:0000313" key="2">
    <source>
        <dbReference type="EMBL" id="GEU51720.1"/>
    </source>
</evidence>
<dbReference type="GO" id="GO:0003676">
    <property type="term" value="F:nucleic acid binding"/>
    <property type="evidence" value="ECO:0007669"/>
    <property type="project" value="InterPro"/>
</dbReference>
<dbReference type="Gene3D" id="3.30.420.10">
    <property type="entry name" value="Ribonuclease H-like superfamily/Ribonuclease H"/>
    <property type="match status" value="1"/>
</dbReference>
<evidence type="ECO:0000256" key="1">
    <source>
        <dbReference type="SAM" id="MobiDB-lite"/>
    </source>
</evidence>
<dbReference type="PANTHER" id="PTHR45835">
    <property type="entry name" value="YALI0A06105P"/>
    <property type="match status" value="1"/>
</dbReference>
<organism evidence="2">
    <name type="scientific">Tanacetum cinerariifolium</name>
    <name type="common">Dalmatian daisy</name>
    <name type="synonym">Chrysanthemum cinerariifolium</name>
    <dbReference type="NCBI Taxonomy" id="118510"/>
    <lineage>
        <taxon>Eukaryota</taxon>
        <taxon>Viridiplantae</taxon>
        <taxon>Streptophyta</taxon>
        <taxon>Embryophyta</taxon>
        <taxon>Tracheophyta</taxon>
        <taxon>Spermatophyta</taxon>
        <taxon>Magnoliopsida</taxon>
        <taxon>eudicotyledons</taxon>
        <taxon>Gunneridae</taxon>
        <taxon>Pentapetalae</taxon>
        <taxon>asterids</taxon>
        <taxon>campanulids</taxon>
        <taxon>Asterales</taxon>
        <taxon>Asteraceae</taxon>
        <taxon>Asteroideae</taxon>
        <taxon>Anthemideae</taxon>
        <taxon>Anthemidinae</taxon>
        <taxon>Tanacetum</taxon>
    </lineage>
</organism>
<proteinExistence type="predicted"/>
<dbReference type="SUPFAM" id="SSF53098">
    <property type="entry name" value="Ribonuclease H-like"/>
    <property type="match status" value="1"/>
</dbReference>
<dbReference type="InterPro" id="IPR012337">
    <property type="entry name" value="RNaseH-like_sf"/>
</dbReference>
<gene>
    <name evidence="2" type="ORF">Tci_023698</name>
</gene>
<dbReference type="AlphaFoldDB" id="A0A6L2KSH7"/>
<sequence length="224" mass="26079">MDWLSKHKAEIVCHEKVVKIPLANGKMLRVQGERTEESPKSLKSTKSDEPKLSDISIVRDIPKVFLEDLSRLQPQRQVEFRIDLVLRATPIAKSPYRLSPSEMQGHVVNNNGIHVDPSKIEAMKNWKMEKKEDVGADKMYHDLRDMYWCTGLLQQQEIPEWKWNRITMDFITKLPRSSSGYDTIWVIVDSLTKSAYFLAIREDYKMDKLARLYIDETLQKALGT</sequence>
<dbReference type="PANTHER" id="PTHR45835:SF99">
    <property type="entry name" value="CHROMO DOMAIN-CONTAINING PROTEIN-RELATED"/>
    <property type="match status" value="1"/>
</dbReference>
<reference evidence="2" key="1">
    <citation type="journal article" date="2019" name="Sci. Rep.">
        <title>Draft genome of Tanacetum cinerariifolium, the natural source of mosquito coil.</title>
        <authorList>
            <person name="Yamashiro T."/>
            <person name="Shiraishi A."/>
            <person name="Satake H."/>
            <person name="Nakayama K."/>
        </authorList>
    </citation>
    <scope>NUCLEOTIDE SEQUENCE</scope>
</reference>
<feature type="compositionally biased region" description="Basic and acidic residues" evidence="1">
    <location>
        <begin position="31"/>
        <end position="49"/>
    </location>
</feature>
<keyword evidence="2" id="KW-0808">Transferase</keyword>